<dbReference type="OrthoDB" id="9781005at2"/>
<dbReference type="InterPro" id="IPR012337">
    <property type="entry name" value="RNaseH-like_sf"/>
</dbReference>
<protein>
    <submittedName>
        <fullName evidence="2">Integrase catalytic region</fullName>
    </submittedName>
</protein>
<dbReference type="PANTHER" id="PTHR35004">
    <property type="entry name" value="TRANSPOSASE RV3428C-RELATED"/>
    <property type="match status" value="1"/>
</dbReference>
<dbReference type="HOGENOM" id="CLU_027402_15_2_9"/>
<reference evidence="2" key="1">
    <citation type="submission" date="2010-07" db="EMBL/GenBank/DDBJ databases">
        <title>Complete sequence of Clostridium saccharolyticum WM1.</title>
        <authorList>
            <consortium name="US DOE Joint Genome Institute"/>
            <person name="Lucas S."/>
            <person name="Copeland A."/>
            <person name="Lapidus A."/>
            <person name="Cheng J.-F."/>
            <person name="Bruce D."/>
            <person name="Goodwin L."/>
            <person name="Pitluck S."/>
            <person name="Chertkov O."/>
            <person name="Detter J.C."/>
            <person name="Han C."/>
            <person name="Tapia R."/>
            <person name="Land M."/>
            <person name="Hauser L."/>
            <person name="Chang Y.-J."/>
            <person name="Jeffries C."/>
            <person name="Kyrpides N."/>
            <person name="Ivanova N."/>
            <person name="Mikhailova N."/>
            <person name="Mouttaki H."/>
            <person name="Lin L."/>
            <person name="Zhou J."/>
            <person name="Hemme C.L."/>
            <person name="Woyke T."/>
        </authorList>
    </citation>
    <scope>NUCLEOTIDE SEQUENCE [LARGE SCALE GENOMIC DNA]</scope>
    <source>
        <strain evidence="2">WM1</strain>
    </source>
</reference>
<proteinExistence type="predicted"/>
<gene>
    <name evidence="2" type="ordered locus">Closa_4076</name>
</gene>
<dbReference type="GO" id="GO:0015074">
    <property type="term" value="P:DNA integration"/>
    <property type="evidence" value="ECO:0007669"/>
    <property type="project" value="InterPro"/>
</dbReference>
<dbReference type="SUPFAM" id="SSF46689">
    <property type="entry name" value="Homeodomain-like"/>
    <property type="match status" value="1"/>
</dbReference>
<dbReference type="InterPro" id="IPR001584">
    <property type="entry name" value="Integrase_cat-core"/>
</dbReference>
<dbReference type="Proteomes" id="UP000001662">
    <property type="component" value="Chromosome"/>
</dbReference>
<dbReference type="PROSITE" id="PS50994">
    <property type="entry name" value="INTEGRASE"/>
    <property type="match status" value="1"/>
</dbReference>
<accession>D9R2G1</accession>
<dbReference type="SUPFAM" id="SSF53098">
    <property type="entry name" value="Ribonuclease H-like"/>
    <property type="match status" value="1"/>
</dbReference>
<evidence type="ECO:0000259" key="1">
    <source>
        <dbReference type="PROSITE" id="PS50994"/>
    </source>
</evidence>
<evidence type="ECO:0000313" key="2">
    <source>
        <dbReference type="EMBL" id="ADL06585.1"/>
    </source>
</evidence>
<dbReference type="EMBL" id="CP002109">
    <property type="protein sequence ID" value="ADL06585.1"/>
    <property type="molecule type" value="Genomic_DNA"/>
</dbReference>
<dbReference type="InterPro" id="IPR009057">
    <property type="entry name" value="Homeodomain-like_sf"/>
</dbReference>
<dbReference type="Pfam" id="PF00665">
    <property type="entry name" value="rve"/>
    <property type="match status" value="1"/>
</dbReference>
<sequence>MASITQDMRFRLSLLNYAQKHGVSKAAIKYKTNRQYIYRWKRRFDGSIESLRERSRRPLHHPNQHSSEEIKLILDMRKRNPHAGLVVFWVKLMQRGYSRSIPGLYRFLKKQGIMAVKPPNPKYIPKPYEQMNYPGQRLQVDVKFVPSACLKNSQVIGKHFFQYTAIDEYSRWRFVEAFEEHNTYSSAQFLDHLVKAFPAQIECIQTDNGTEFTNRFTTHREKPTLFQVHLERYGIKHKLIRPFTPRHNGKVERSHRKDNERFYATHTFYSFQDFAKQLKLYNSRSYNCFPMRPLGWKTPRQVLMNYLAVSVTHD</sequence>
<dbReference type="Gene3D" id="3.30.420.10">
    <property type="entry name" value="Ribonuclease H-like superfamily/Ribonuclease H"/>
    <property type="match status" value="1"/>
</dbReference>
<dbReference type="eggNOG" id="COG2801">
    <property type="taxonomic scope" value="Bacteria"/>
</dbReference>
<dbReference type="KEGG" id="csh:Closa_4076"/>
<dbReference type="InterPro" id="IPR036397">
    <property type="entry name" value="RNaseH_sf"/>
</dbReference>
<dbReference type="PANTHER" id="PTHR35004:SF7">
    <property type="entry name" value="INTEGRASE PROTEIN"/>
    <property type="match status" value="1"/>
</dbReference>
<dbReference type="GO" id="GO:0003676">
    <property type="term" value="F:nucleic acid binding"/>
    <property type="evidence" value="ECO:0007669"/>
    <property type="project" value="InterPro"/>
</dbReference>
<feature type="domain" description="Integrase catalytic" evidence="1">
    <location>
        <begin position="130"/>
        <end position="307"/>
    </location>
</feature>
<keyword evidence="3" id="KW-1185">Reference proteome</keyword>
<dbReference type="STRING" id="610130.Closa_4076"/>
<organism evidence="2 3">
    <name type="scientific">Lacrimispora saccharolytica (strain ATCC 35040 / DSM 2544 / NRCC 2533 / WM1)</name>
    <name type="common">Clostridium saccharolyticum</name>
    <dbReference type="NCBI Taxonomy" id="610130"/>
    <lineage>
        <taxon>Bacteria</taxon>
        <taxon>Bacillati</taxon>
        <taxon>Bacillota</taxon>
        <taxon>Clostridia</taxon>
        <taxon>Lachnospirales</taxon>
        <taxon>Lachnospiraceae</taxon>
        <taxon>Lacrimispora</taxon>
    </lineage>
</organism>
<dbReference type="RefSeq" id="WP_013274637.1">
    <property type="nucleotide sequence ID" value="NC_014376.1"/>
</dbReference>
<dbReference type="Pfam" id="PF13518">
    <property type="entry name" value="HTH_28"/>
    <property type="match status" value="1"/>
</dbReference>
<dbReference type="AlphaFoldDB" id="D9R2G1"/>
<name>D9R2G1_LACSW</name>
<dbReference type="PaxDb" id="610130-Closa_4076"/>
<dbReference type="InterPro" id="IPR055247">
    <property type="entry name" value="InsJ-like_HTH"/>
</dbReference>
<evidence type="ECO:0000313" key="3">
    <source>
        <dbReference type="Proteomes" id="UP000001662"/>
    </source>
</evidence>